<dbReference type="PANTHER" id="PTHR24305:SF166">
    <property type="entry name" value="CYTOCHROME P450 12A4, MITOCHONDRIAL-RELATED"/>
    <property type="match status" value="1"/>
</dbReference>
<protein>
    <recommendedName>
        <fullName evidence="4">Cytochrome P450</fullName>
    </recommendedName>
</protein>
<dbReference type="PhylomeDB" id="B6QUL9"/>
<dbReference type="PANTHER" id="PTHR24305">
    <property type="entry name" value="CYTOCHROME P450"/>
    <property type="match status" value="1"/>
</dbReference>
<dbReference type="VEuPathDB" id="FungiDB:PMAA_009620"/>
<dbReference type="OrthoDB" id="1470350at2759"/>
<dbReference type="SUPFAM" id="SSF48264">
    <property type="entry name" value="Cytochrome P450"/>
    <property type="match status" value="1"/>
</dbReference>
<sequence>MSVWASRLTLDIIGPVAMGCDFQSLLNKENKIADNFLEILNPSREKLIFLSVNVILPQWIAHRIHLRLNRVIDQETGFLRAVCHDIVLEKREALKSHKVDTKALEADIFGTIMLRGEFSDDELVDQMLTFLAAGHETTARALTWACYLLCEQFIPERWIDADDKGHSIVNHHGGAPTNFAQITFLHGQRLCIGKGLARAELRCVAAGVVGRFVMQMQRPEEEIHIAGAVTTKPKEGMHLKMTRVEGW</sequence>
<dbReference type="Proteomes" id="UP000001294">
    <property type="component" value="Unassembled WGS sequence"/>
</dbReference>
<dbReference type="GO" id="GO:0020037">
    <property type="term" value="F:heme binding"/>
    <property type="evidence" value="ECO:0007669"/>
    <property type="project" value="InterPro"/>
</dbReference>
<evidence type="ECO:0000313" key="3">
    <source>
        <dbReference type="Proteomes" id="UP000001294"/>
    </source>
</evidence>
<accession>B6QUL9</accession>
<dbReference type="AlphaFoldDB" id="B6QUL9"/>
<evidence type="ECO:0008006" key="4">
    <source>
        <dbReference type="Google" id="ProtNLM"/>
    </source>
</evidence>
<dbReference type="InterPro" id="IPR036396">
    <property type="entry name" value="Cyt_P450_sf"/>
</dbReference>
<dbReference type="GO" id="GO:0005506">
    <property type="term" value="F:iron ion binding"/>
    <property type="evidence" value="ECO:0007669"/>
    <property type="project" value="InterPro"/>
</dbReference>
<comment type="similarity">
    <text evidence="1">Belongs to the cytochrome P450 family.</text>
</comment>
<evidence type="ECO:0000313" key="2">
    <source>
        <dbReference type="EMBL" id="EEA18679.1"/>
    </source>
</evidence>
<dbReference type="Pfam" id="PF00067">
    <property type="entry name" value="p450"/>
    <property type="match status" value="1"/>
</dbReference>
<dbReference type="GO" id="GO:0016705">
    <property type="term" value="F:oxidoreductase activity, acting on paired donors, with incorporation or reduction of molecular oxygen"/>
    <property type="evidence" value="ECO:0007669"/>
    <property type="project" value="InterPro"/>
</dbReference>
<dbReference type="GO" id="GO:0004497">
    <property type="term" value="F:monooxygenase activity"/>
    <property type="evidence" value="ECO:0007669"/>
    <property type="project" value="InterPro"/>
</dbReference>
<dbReference type="EMBL" id="DS995906">
    <property type="protein sequence ID" value="EEA18679.1"/>
    <property type="molecule type" value="Genomic_DNA"/>
</dbReference>
<dbReference type="InterPro" id="IPR050121">
    <property type="entry name" value="Cytochrome_P450_monoxygenase"/>
</dbReference>
<organism evidence="2 3">
    <name type="scientific">Talaromyces marneffei (strain ATCC 18224 / CBS 334.59 / QM 7333)</name>
    <name type="common">Penicillium marneffei</name>
    <dbReference type="NCBI Taxonomy" id="441960"/>
    <lineage>
        <taxon>Eukaryota</taxon>
        <taxon>Fungi</taxon>
        <taxon>Dikarya</taxon>
        <taxon>Ascomycota</taxon>
        <taxon>Pezizomycotina</taxon>
        <taxon>Eurotiomycetes</taxon>
        <taxon>Eurotiomycetidae</taxon>
        <taxon>Eurotiales</taxon>
        <taxon>Trichocomaceae</taxon>
        <taxon>Talaromyces</taxon>
        <taxon>Talaromyces sect. Talaromyces</taxon>
    </lineage>
</organism>
<dbReference type="InterPro" id="IPR001128">
    <property type="entry name" value="Cyt_P450"/>
</dbReference>
<proteinExistence type="inferred from homology"/>
<evidence type="ECO:0000256" key="1">
    <source>
        <dbReference type="ARBA" id="ARBA00010617"/>
    </source>
</evidence>
<keyword evidence="3" id="KW-1185">Reference proteome</keyword>
<dbReference type="HOGENOM" id="CLU_1124875_0_0_1"/>
<name>B6QUL9_TALMQ</name>
<dbReference type="Gene3D" id="1.10.630.10">
    <property type="entry name" value="Cytochrome P450"/>
    <property type="match status" value="2"/>
</dbReference>
<gene>
    <name evidence="2" type="ORF">PMAA_009620</name>
</gene>
<reference evidence="3" key="1">
    <citation type="journal article" date="2015" name="Genome Announc.">
        <title>Genome sequence of the AIDS-associated pathogen Penicillium marneffei (ATCC18224) and its near taxonomic relative Talaromyces stipitatus (ATCC10500).</title>
        <authorList>
            <person name="Nierman W.C."/>
            <person name="Fedorova-Abrams N.D."/>
            <person name="Andrianopoulos A."/>
        </authorList>
    </citation>
    <scope>NUCLEOTIDE SEQUENCE [LARGE SCALE GENOMIC DNA]</scope>
    <source>
        <strain evidence="3">ATCC 18224 / CBS 334.59 / QM 7333</strain>
    </source>
</reference>